<evidence type="ECO:0000259" key="7">
    <source>
        <dbReference type="PROSITE" id="PS50967"/>
    </source>
</evidence>
<keyword evidence="3 6" id="KW-0540">Nuclease</keyword>
<reference evidence="8 9" key="1">
    <citation type="submission" date="2018-05" db="EMBL/GenBank/DDBJ databases">
        <title>Salinimonas sp. HMF8227 Genome sequencing and assembly.</title>
        <authorList>
            <person name="Kang H."/>
            <person name="Kang J."/>
            <person name="Cha I."/>
            <person name="Kim H."/>
            <person name="Joh K."/>
        </authorList>
    </citation>
    <scope>NUCLEOTIDE SEQUENCE [LARGE SCALE GENOMIC DNA]</scope>
    <source>
        <strain evidence="8 9">HMF8227</strain>
    </source>
</reference>
<sequence length="382" mass="43254">MMITQQTALEAYCRRAAQQKAIAVDTEFVRTRTLYPCLGLVQLNDGHEIALVDPLALEDLSPLAELMANPNVIKVMHSCSEDMETFWKALGVLPAPVFDTQFAAGLLNMGHALGYAKLVEQQLGVELDKGESRTDWLARPLTEQQLAYAANDVLYLMQVFPELYQAIGEQERLDWVYQESALTGLKRQTELPAEFAYLNIKNNWQLKGAALACLKSLAQWRVKRARAKDKALNFVTREANLVAMAKQQPTSKTALSNIQGISANEVRRFGDEWVRLIREAQGLPPEHRPAPLKRLVDYPDYKKTVQALKLHCQSVAEREQIPVELIGSKKQLNQLLKWLWFDLEECKIQDQKPDVLTGWRAELLKEGFETVLGRSLARVMPS</sequence>
<dbReference type="InterPro" id="IPR002562">
    <property type="entry name" value="3'-5'_exonuclease_dom"/>
</dbReference>
<dbReference type="InterPro" id="IPR044876">
    <property type="entry name" value="HRDC_dom_sf"/>
</dbReference>
<dbReference type="SUPFAM" id="SSF53098">
    <property type="entry name" value="Ribonuclease H-like"/>
    <property type="match status" value="1"/>
</dbReference>
<dbReference type="InterPro" id="IPR051086">
    <property type="entry name" value="RNase_D-like"/>
</dbReference>
<dbReference type="InterPro" id="IPR006292">
    <property type="entry name" value="RNase_D"/>
</dbReference>
<dbReference type="CDD" id="cd06142">
    <property type="entry name" value="RNaseD_exo"/>
    <property type="match status" value="1"/>
</dbReference>
<dbReference type="AlphaFoldDB" id="A0A2S2E3T3"/>
<dbReference type="EC" id="3.1.13.5" evidence="6"/>
<keyword evidence="5 6" id="KW-0269">Exonuclease</keyword>
<dbReference type="RefSeq" id="WP_109339883.1">
    <property type="nucleotide sequence ID" value="NZ_CP029347.1"/>
</dbReference>
<dbReference type="InterPro" id="IPR002121">
    <property type="entry name" value="HRDC_dom"/>
</dbReference>
<dbReference type="PROSITE" id="PS50967">
    <property type="entry name" value="HRDC"/>
    <property type="match status" value="1"/>
</dbReference>
<comment type="similarity">
    <text evidence="6">Belongs to the RNase D family.</text>
</comment>
<accession>A0A2S2E3T3</accession>
<dbReference type="Proteomes" id="UP000245728">
    <property type="component" value="Chromosome"/>
</dbReference>
<keyword evidence="2 6" id="KW-0819">tRNA processing</keyword>
<keyword evidence="4 6" id="KW-0378">Hydrolase</keyword>
<dbReference type="InterPro" id="IPR012337">
    <property type="entry name" value="RNaseH-like_sf"/>
</dbReference>
<dbReference type="GO" id="GO:0003676">
    <property type="term" value="F:nucleic acid binding"/>
    <property type="evidence" value="ECO:0007669"/>
    <property type="project" value="InterPro"/>
</dbReference>
<evidence type="ECO:0000313" key="9">
    <source>
        <dbReference type="Proteomes" id="UP000245728"/>
    </source>
</evidence>
<comment type="function">
    <text evidence="6">Exonuclease involved in the 3' processing of various precursor tRNAs. Initiates hydrolysis at the 3'-terminus of an RNA molecule and releases 5'-mononucleotides.</text>
</comment>
<protein>
    <recommendedName>
        <fullName evidence="6">Ribonuclease D</fullName>
        <shortName evidence="6">RNase D</shortName>
        <ecNumber evidence="6">3.1.13.5</ecNumber>
    </recommendedName>
</protein>
<dbReference type="Pfam" id="PF00570">
    <property type="entry name" value="HRDC"/>
    <property type="match status" value="1"/>
</dbReference>
<evidence type="ECO:0000256" key="6">
    <source>
        <dbReference type="HAMAP-Rule" id="MF_01899"/>
    </source>
</evidence>
<evidence type="ECO:0000256" key="4">
    <source>
        <dbReference type="ARBA" id="ARBA00022801"/>
    </source>
</evidence>
<dbReference type="OrthoDB" id="9800549at2"/>
<dbReference type="PANTHER" id="PTHR47649:SF1">
    <property type="entry name" value="RIBONUCLEASE D"/>
    <property type="match status" value="1"/>
</dbReference>
<evidence type="ECO:0000256" key="3">
    <source>
        <dbReference type="ARBA" id="ARBA00022722"/>
    </source>
</evidence>
<organism evidence="8 9">
    <name type="scientific">Saliniradius amylolyticus</name>
    <dbReference type="NCBI Taxonomy" id="2183582"/>
    <lineage>
        <taxon>Bacteria</taxon>
        <taxon>Pseudomonadati</taxon>
        <taxon>Pseudomonadota</taxon>
        <taxon>Gammaproteobacteria</taxon>
        <taxon>Alteromonadales</taxon>
        <taxon>Alteromonadaceae</taxon>
        <taxon>Saliniradius</taxon>
    </lineage>
</organism>
<dbReference type="PANTHER" id="PTHR47649">
    <property type="entry name" value="RIBONUCLEASE D"/>
    <property type="match status" value="1"/>
</dbReference>
<dbReference type="GO" id="GO:0000166">
    <property type="term" value="F:nucleotide binding"/>
    <property type="evidence" value="ECO:0007669"/>
    <property type="project" value="InterPro"/>
</dbReference>
<comment type="subcellular location">
    <subcellularLocation>
        <location evidence="6">Cytoplasm</location>
    </subcellularLocation>
</comment>
<evidence type="ECO:0000256" key="5">
    <source>
        <dbReference type="ARBA" id="ARBA00022839"/>
    </source>
</evidence>
<comment type="cofactor">
    <cofactor evidence="6">
        <name>a divalent metal cation</name>
        <dbReference type="ChEBI" id="CHEBI:60240"/>
    </cofactor>
</comment>
<dbReference type="KEGG" id="salh:HMF8227_01821"/>
<dbReference type="Gene3D" id="1.10.150.80">
    <property type="entry name" value="HRDC domain"/>
    <property type="match status" value="2"/>
</dbReference>
<dbReference type="GO" id="GO:0008408">
    <property type="term" value="F:3'-5' exonuclease activity"/>
    <property type="evidence" value="ECO:0007669"/>
    <property type="project" value="InterPro"/>
</dbReference>
<dbReference type="InterPro" id="IPR010997">
    <property type="entry name" value="HRDC-like_sf"/>
</dbReference>
<comment type="catalytic activity">
    <reaction evidence="6">
        <text>Exonucleolytic cleavage that removes extra residues from the 3'-terminus of tRNA to produce 5'-mononucleotides.</text>
        <dbReference type="EC" id="3.1.13.5"/>
    </reaction>
</comment>
<keyword evidence="9" id="KW-1185">Reference proteome</keyword>
<keyword evidence="1 6" id="KW-0963">Cytoplasm</keyword>
<proteinExistence type="inferred from homology"/>
<dbReference type="InterPro" id="IPR048579">
    <property type="entry name" value="RNAseD_HRDC_C"/>
</dbReference>
<dbReference type="SUPFAM" id="SSF47819">
    <property type="entry name" value="HRDC-like"/>
    <property type="match status" value="2"/>
</dbReference>
<dbReference type="NCBIfam" id="TIGR01388">
    <property type="entry name" value="rnd"/>
    <property type="match status" value="1"/>
</dbReference>
<dbReference type="Gene3D" id="3.30.420.10">
    <property type="entry name" value="Ribonuclease H-like superfamily/Ribonuclease H"/>
    <property type="match status" value="1"/>
</dbReference>
<dbReference type="SMART" id="SM00341">
    <property type="entry name" value="HRDC"/>
    <property type="match status" value="1"/>
</dbReference>
<evidence type="ECO:0000313" key="8">
    <source>
        <dbReference type="EMBL" id="AWL12294.1"/>
    </source>
</evidence>
<dbReference type="SMART" id="SM00474">
    <property type="entry name" value="35EXOc"/>
    <property type="match status" value="1"/>
</dbReference>
<dbReference type="GO" id="GO:0005737">
    <property type="term" value="C:cytoplasm"/>
    <property type="evidence" value="ECO:0007669"/>
    <property type="project" value="UniProtKB-SubCell"/>
</dbReference>
<evidence type="ECO:0000256" key="1">
    <source>
        <dbReference type="ARBA" id="ARBA00022490"/>
    </source>
</evidence>
<feature type="domain" description="HRDC" evidence="7">
    <location>
        <begin position="207"/>
        <end position="287"/>
    </location>
</feature>
<dbReference type="EMBL" id="CP029347">
    <property type="protein sequence ID" value="AWL12294.1"/>
    <property type="molecule type" value="Genomic_DNA"/>
</dbReference>
<gene>
    <name evidence="6" type="primary">rnd</name>
    <name evidence="8" type="ORF">HMF8227_01821</name>
</gene>
<dbReference type="GO" id="GO:0042780">
    <property type="term" value="P:tRNA 3'-end processing"/>
    <property type="evidence" value="ECO:0007669"/>
    <property type="project" value="UniProtKB-UniRule"/>
</dbReference>
<dbReference type="HAMAP" id="MF_01899">
    <property type="entry name" value="RNase_D"/>
    <property type="match status" value="1"/>
</dbReference>
<dbReference type="GO" id="GO:0033890">
    <property type="term" value="F:ribonuclease D activity"/>
    <property type="evidence" value="ECO:0007669"/>
    <property type="project" value="UniProtKB-UniRule"/>
</dbReference>
<dbReference type="Pfam" id="PF21293">
    <property type="entry name" value="RNAseD_HRDC_C"/>
    <property type="match status" value="1"/>
</dbReference>
<dbReference type="Pfam" id="PF01612">
    <property type="entry name" value="DNA_pol_A_exo1"/>
    <property type="match status" value="1"/>
</dbReference>
<evidence type="ECO:0000256" key="2">
    <source>
        <dbReference type="ARBA" id="ARBA00022694"/>
    </source>
</evidence>
<name>A0A2S2E3T3_9ALTE</name>
<dbReference type="InterPro" id="IPR036397">
    <property type="entry name" value="RNaseH_sf"/>
</dbReference>